<evidence type="ECO:0000259" key="1">
    <source>
        <dbReference type="PROSITE" id="PS51918"/>
    </source>
</evidence>
<gene>
    <name evidence="2" type="ORF">B5F17_04470</name>
</gene>
<dbReference type="InterPro" id="IPR045784">
    <property type="entry name" value="Radical_SAM_N2"/>
</dbReference>
<organism evidence="2 3">
    <name type="scientific">Butyricicoccus pullicaecorum</name>
    <dbReference type="NCBI Taxonomy" id="501571"/>
    <lineage>
        <taxon>Bacteria</taxon>
        <taxon>Bacillati</taxon>
        <taxon>Bacillota</taxon>
        <taxon>Clostridia</taxon>
        <taxon>Eubacteriales</taxon>
        <taxon>Butyricicoccaceae</taxon>
        <taxon>Butyricicoccus</taxon>
    </lineage>
</organism>
<dbReference type="GO" id="GO:0003824">
    <property type="term" value="F:catalytic activity"/>
    <property type="evidence" value="ECO:0007669"/>
    <property type="project" value="InterPro"/>
</dbReference>
<dbReference type="InterPro" id="IPR023404">
    <property type="entry name" value="rSAM_horseshoe"/>
</dbReference>
<dbReference type="SUPFAM" id="SSF102114">
    <property type="entry name" value="Radical SAM enzymes"/>
    <property type="match status" value="1"/>
</dbReference>
<dbReference type="InterPro" id="IPR023862">
    <property type="entry name" value="CHP03960_rSAM"/>
</dbReference>
<dbReference type="InterPro" id="IPR006638">
    <property type="entry name" value="Elp3/MiaA/NifB-like_rSAM"/>
</dbReference>
<dbReference type="GO" id="GO:0051536">
    <property type="term" value="F:iron-sulfur cluster binding"/>
    <property type="evidence" value="ECO:0007669"/>
    <property type="project" value="InterPro"/>
</dbReference>
<dbReference type="PANTHER" id="PTHR42731">
    <property type="entry name" value="SLL1084 PROTEIN"/>
    <property type="match status" value="1"/>
</dbReference>
<dbReference type="InterPro" id="IPR007197">
    <property type="entry name" value="rSAM"/>
</dbReference>
<dbReference type="Pfam" id="PF04055">
    <property type="entry name" value="Radical_SAM"/>
    <property type="match status" value="1"/>
</dbReference>
<dbReference type="NCBIfam" id="TIGR03960">
    <property type="entry name" value="rSAM_fuse_unch"/>
    <property type="match status" value="1"/>
</dbReference>
<reference evidence="3" key="1">
    <citation type="submission" date="2017-04" db="EMBL/GenBank/DDBJ databases">
        <title>Function of individual gut microbiota members based on whole genome sequencing of pure cultures obtained from chicken caecum.</title>
        <authorList>
            <person name="Medvecky M."/>
            <person name="Cejkova D."/>
            <person name="Polansky O."/>
            <person name="Karasova D."/>
            <person name="Kubasova T."/>
            <person name="Cizek A."/>
            <person name="Rychlik I."/>
        </authorList>
    </citation>
    <scope>NUCLEOTIDE SEQUENCE [LARGE SCALE GENOMIC DNA]</scope>
    <source>
        <strain evidence="3">An180</strain>
    </source>
</reference>
<name>A0A1Y4LAT9_9FIRM</name>
<dbReference type="SFLD" id="SFLDS00029">
    <property type="entry name" value="Radical_SAM"/>
    <property type="match status" value="1"/>
</dbReference>
<dbReference type="SFLD" id="SFLDG01082">
    <property type="entry name" value="B12-binding_domain_containing"/>
    <property type="match status" value="1"/>
</dbReference>
<dbReference type="Proteomes" id="UP000195897">
    <property type="component" value="Unassembled WGS sequence"/>
</dbReference>
<dbReference type="Pfam" id="PF19864">
    <property type="entry name" value="Radical_SAM_N2"/>
    <property type="match status" value="1"/>
</dbReference>
<dbReference type="Gene3D" id="3.80.30.20">
    <property type="entry name" value="tm_1862 like domain"/>
    <property type="match status" value="1"/>
</dbReference>
<evidence type="ECO:0000313" key="3">
    <source>
        <dbReference type="Proteomes" id="UP000195897"/>
    </source>
</evidence>
<feature type="domain" description="Radical SAM core" evidence="1">
    <location>
        <begin position="253"/>
        <end position="494"/>
    </location>
</feature>
<dbReference type="EMBL" id="NFKK01000003">
    <property type="protein sequence ID" value="OUP53843.1"/>
    <property type="molecule type" value="Genomic_DNA"/>
</dbReference>
<dbReference type="RefSeq" id="WP_087371254.1">
    <property type="nucleotide sequence ID" value="NZ_NFKK01000003.1"/>
</dbReference>
<proteinExistence type="predicted"/>
<evidence type="ECO:0000313" key="2">
    <source>
        <dbReference type="EMBL" id="OUP53843.1"/>
    </source>
</evidence>
<protein>
    <submittedName>
        <fullName evidence="2">B12-binding domain-containing radical SAM protein</fullName>
    </submittedName>
</protein>
<dbReference type="AlphaFoldDB" id="A0A1Y4LAT9"/>
<dbReference type="CDD" id="cd01335">
    <property type="entry name" value="Radical_SAM"/>
    <property type="match status" value="1"/>
</dbReference>
<comment type="caution">
    <text evidence="2">The sequence shown here is derived from an EMBL/GenBank/DDBJ whole genome shotgun (WGS) entry which is preliminary data.</text>
</comment>
<accession>A0A1Y4LAT9</accession>
<dbReference type="PROSITE" id="PS51918">
    <property type="entry name" value="RADICAL_SAM"/>
    <property type="match status" value="1"/>
</dbReference>
<dbReference type="SMART" id="SM00729">
    <property type="entry name" value="Elp3"/>
    <property type="match status" value="1"/>
</dbReference>
<sequence>MLHTALEQILPRVQKPARYVGGEWGSVTKDKNNVDLRFAFCFPDVYEVGMSHLGSRILYGLLNDQKNIWCERVFAPWIDMEDEMRRAGIPLYGLESGDPLSDFDIIGFTLQYELSFTNILNMLDLGGVPILAKDRPGLKNLVVAGGPCAYNPEPLCDFIDLFMIGDGEEIMLDLTNLYQSAVQRGLSKHEFLVEAAKIRGMYVPALYEVGYKEDGTIKAITPKDGAPAFVQKRIVRDLDTMYYPDYFVVPSTDIVFDRAMIELFRGCPRGCRFCQAGHTYRPLRRKSKETLMKQAEAILKNSGYEEISLSSLSTSDYGELSELTECMLDYCEPRHISLSLPSLRADSFSSELMQRVQKVRKSGLTFACEAGTQRLRDVINKNITEDDVLHACEIAFKGGWNNVKLYFMIGLPTETSEDLDGISEICKKVAYCWRMNTDNRQRGVKITASASCFVPKPQTPFQWDAQNSLEEFRGKQDYMKKIMRTKNVTYNWHDAETSVMEGVIARGDRRQGAAIYTAWKNGCKFDGWDQCFSYEKWMDAFASCGLDPKFYAYRQRPLDELFPWDHIGCGTLKDHLKREWERSRQAIVTPDCMQQCAACGSNRLLEGGKCCV</sequence>
<dbReference type="InterPro" id="IPR058240">
    <property type="entry name" value="rSAM_sf"/>
</dbReference>
<dbReference type="PANTHER" id="PTHR42731:SF1">
    <property type="entry name" value="RADICAL SAM DOMAIN PROTEIN"/>
    <property type="match status" value="1"/>
</dbReference>